<protein>
    <recommendedName>
        <fullName evidence="6">Lipoprotein</fullName>
    </recommendedName>
</protein>
<reference evidence="9 10" key="1">
    <citation type="submission" date="2014-03" db="EMBL/GenBank/DDBJ databases">
        <title>Genomics of Bifidobacteria.</title>
        <authorList>
            <person name="Ventura M."/>
            <person name="Milani C."/>
            <person name="Lugli G.A."/>
        </authorList>
    </citation>
    <scope>NUCLEOTIDE SEQUENCE [LARGE SCALE GENOMIC DNA]</scope>
    <source>
        <strain evidence="9 10">LMG 11592</strain>
    </source>
</reference>
<evidence type="ECO:0000256" key="3">
    <source>
        <dbReference type="ARBA" id="ARBA00023136"/>
    </source>
</evidence>
<name>A0A087BJY2_9BIFI</name>
<dbReference type="PIRSF" id="PIRSF002854">
    <property type="entry name" value="MetQ"/>
    <property type="match status" value="1"/>
</dbReference>
<dbReference type="EMBL" id="JGZD01000014">
    <property type="protein sequence ID" value="KFI71332.1"/>
    <property type="molecule type" value="Genomic_DNA"/>
</dbReference>
<dbReference type="eggNOG" id="COG1464">
    <property type="taxonomic scope" value="Bacteria"/>
</dbReference>
<evidence type="ECO:0000256" key="7">
    <source>
        <dbReference type="PIRSR" id="PIRSR002854-1"/>
    </source>
</evidence>
<keyword evidence="4" id="KW-0564">Palmitate</keyword>
<comment type="subcellular location">
    <subcellularLocation>
        <location evidence="1">Membrane</location>
        <topology evidence="1">Lipid-anchor</topology>
    </subcellularLocation>
</comment>
<dbReference type="InterPro" id="IPR004872">
    <property type="entry name" value="Lipoprotein_NlpA"/>
</dbReference>
<gene>
    <name evidence="9" type="ORF">BMIN_1550</name>
</gene>
<dbReference type="PANTHER" id="PTHR30429">
    <property type="entry name" value="D-METHIONINE-BINDING LIPOPROTEIN METQ"/>
    <property type="match status" value="1"/>
</dbReference>
<evidence type="ECO:0000256" key="8">
    <source>
        <dbReference type="SAM" id="SignalP"/>
    </source>
</evidence>
<dbReference type="PROSITE" id="PS51257">
    <property type="entry name" value="PROKAR_LIPOPROTEIN"/>
    <property type="match status" value="1"/>
</dbReference>
<dbReference type="AlphaFoldDB" id="A0A087BJY2"/>
<evidence type="ECO:0000256" key="2">
    <source>
        <dbReference type="ARBA" id="ARBA00022729"/>
    </source>
</evidence>
<proteinExistence type="inferred from homology"/>
<accession>A0A087BJY2</accession>
<dbReference type="SUPFAM" id="SSF53850">
    <property type="entry name" value="Periplasmic binding protein-like II"/>
    <property type="match status" value="1"/>
</dbReference>
<keyword evidence="3" id="KW-0472">Membrane</keyword>
<evidence type="ECO:0000256" key="1">
    <source>
        <dbReference type="ARBA" id="ARBA00004635"/>
    </source>
</evidence>
<evidence type="ECO:0000256" key="5">
    <source>
        <dbReference type="ARBA" id="ARBA00023288"/>
    </source>
</evidence>
<keyword evidence="10" id="KW-1185">Reference proteome</keyword>
<dbReference type="GO" id="GO:0016020">
    <property type="term" value="C:membrane"/>
    <property type="evidence" value="ECO:0007669"/>
    <property type="project" value="UniProtKB-SubCell"/>
</dbReference>
<evidence type="ECO:0000256" key="4">
    <source>
        <dbReference type="ARBA" id="ARBA00023139"/>
    </source>
</evidence>
<evidence type="ECO:0000256" key="6">
    <source>
        <dbReference type="PIRNR" id="PIRNR002854"/>
    </source>
</evidence>
<dbReference type="Proteomes" id="UP000029014">
    <property type="component" value="Unassembled WGS sequence"/>
</dbReference>
<keyword evidence="5 6" id="KW-0449">Lipoprotein</keyword>
<feature type="lipid moiety-binding region" description="S-diacylglycerol cysteine" evidence="7">
    <location>
        <position position="28"/>
    </location>
</feature>
<feature type="chain" id="PRO_5039253326" description="Lipoprotein" evidence="8">
    <location>
        <begin position="34"/>
        <end position="286"/>
    </location>
</feature>
<evidence type="ECO:0000313" key="10">
    <source>
        <dbReference type="Proteomes" id="UP000029014"/>
    </source>
</evidence>
<dbReference type="STRING" id="1693.BMIN_1550"/>
<dbReference type="Gene3D" id="3.40.190.10">
    <property type="entry name" value="Periplasmic binding protein-like II"/>
    <property type="match status" value="2"/>
</dbReference>
<dbReference type="RefSeq" id="WP_022861645.1">
    <property type="nucleotide sequence ID" value="NZ_JGZD01000014.1"/>
</dbReference>
<organism evidence="9 10">
    <name type="scientific">Bifidobacterium minimum</name>
    <dbReference type="NCBI Taxonomy" id="1693"/>
    <lineage>
        <taxon>Bacteria</taxon>
        <taxon>Bacillati</taxon>
        <taxon>Actinomycetota</taxon>
        <taxon>Actinomycetes</taxon>
        <taxon>Bifidobacteriales</taxon>
        <taxon>Bifidobacteriaceae</taxon>
        <taxon>Bifidobacterium</taxon>
    </lineage>
</organism>
<comment type="similarity">
    <text evidence="6">Belongs to the nlpA lipoprotein family.</text>
</comment>
<comment type="caution">
    <text evidence="9">The sequence shown here is derived from an EMBL/GenBank/DDBJ whole genome shotgun (WGS) entry which is preliminary data.</text>
</comment>
<sequence>MGIARKKIVRIVATLAAASSVVAGLAACGSSTASDDTLKSSGTGTTKVVVGVCPGPYGDMVTDVLAPLLKEDGYVLTTKLFNDYVQPNKALSAGSIQANLFQHINYLKKFASDNNLKITSLGQVPTLGLGLYSNKYTALSQIPDGATVSIASDASNLARSLGVLEQNGLITLKGDVDETKATVDDIATNPKNLKLKTLDAAQLSRSLDTVDVSLVPGNFAWAANLKPAKALAMEKQSEGVINVVAVRTSDADTDFARTVKKLLVSQKFKDAIADSKFADFGKPTTW</sequence>
<evidence type="ECO:0000313" key="9">
    <source>
        <dbReference type="EMBL" id="KFI71332.1"/>
    </source>
</evidence>
<dbReference type="PANTHER" id="PTHR30429:SF0">
    <property type="entry name" value="METHIONINE-BINDING LIPOPROTEIN METQ"/>
    <property type="match status" value="1"/>
</dbReference>
<dbReference type="Pfam" id="PF03180">
    <property type="entry name" value="Lipoprotein_9"/>
    <property type="match status" value="1"/>
</dbReference>
<feature type="signal peptide" evidence="8">
    <location>
        <begin position="1"/>
        <end position="33"/>
    </location>
</feature>
<keyword evidence="2 8" id="KW-0732">Signal</keyword>